<sequence>MEVGLVLVVAVVVHEASVCYHHFEENYVSVVPLDFMAMQWYSTPWNTYHYQPHDFPTHNNQYVRPIPSYFVLSKSSHLTTPTSPHVMMATVDPYYSVNHWYPDLVSHTTLNNRFPLKDRIKLLLVMDKASTFNLQELPNFCLLLTVGSQICPPYSKESSFFSVPFVVHNPLIHTTIVLSLSFSTWYFRLGHRSVDAQHIVFKHCNFPPLNKNVNDFSSSCCLGKAHWLPSTIFTTIYNKSLELIYSDLWGHTPLTSVEGFTYYVTFVDACTCFTWLYLLKSNIWGGEYWAFTNYLAQYGIMHRIIHPHTHHQNGVVERKHHHVQLVSLYLLVLHYLQRNMGLCTA</sequence>
<feature type="signal peptide" evidence="1">
    <location>
        <begin position="1"/>
        <end position="16"/>
    </location>
</feature>
<dbReference type="InterPro" id="IPR012337">
    <property type="entry name" value="RNaseH-like_sf"/>
</dbReference>
<reference evidence="2" key="1">
    <citation type="submission" date="2018-05" db="EMBL/GenBank/DDBJ databases">
        <title>Draft genome of Mucuna pruriens seed.</title>
        <authorList>
            <person name="Nnadi N.E."/>
            <person name="Vos R."/>
            <person name="Hasami M.H."/>
            <person name="Devisetty U.K."/>
            <person name="Aguiy J.C."/>
        </authorList>
    </citation>
    <scope>NUCLEOTIDE SEQUENCE [LARGE SCALE GENOMIC DNA]</scope>
    <source>
        <strain evidence="2">JCA_2017</strain>
    </source>
</reference>
<gene>
    <name evidence="2" type="ORF">CR513_23188</name>
</gene>
<dbReference type="AlphaFoldDB" id="A0A371GVI2"/>
<feature type="chain" id="PRO_5016704270" description="Integrase catalytic domain-containing protein" evidence="1">
    <location>
        <begin position="17"/>
        <end position="345"/>
    </location>
</feature>
<accession>A0A371GVI2</accession>
<dbReference type="Gene3D" id="3.30.420.10">
    <property type="entry name" value="Ribonuclease H-like superfamily/Ribonuclease H"/>
    <property type="match status" value="1"/>
</dbReference>
<keyword evidence="3" id="KW-1185">Reference proteome</keyword>
<dbReference type="InterPro" id="IPR039537">
    <property type="entry name" value="Retrotran_Ty1/copia-like"/>
</dbReference>
<evidence type="ECO:0000256" key="1">
    <source>
        <dbReference type="SAM" id="SignalP"/>
    </source>
</evidence>
<evidence type="ECO:0000313" key="2">
    <source>
        <dbReference type="EMBL" id="RDX94433.1"/>
    </source>
</evidence>
<organism evidence="2 3">
    <name type="scientific">Mucuna pruriens</name>
    <name type="common">Velvet bean</name>
    <name type="synonym">Dolichos pruriens</name>
    <dbReference type="NCBI Taxonomy" id="157652"/>
    <lineage>
        <taxon>Eukaryota</taxon>
        <taxon>Viridiplantae</taxon>
        <taxon>Streptophyta</taxon>
        <taxon>Embryophyta</taxon>
        <taxon>Tracheophyta</taxon>
        <taxon>Spermatophyta</taxon>
        <taxon>Magnoliopsida</taxon>
        <taxon>eudicotyledons</taxon>
        <taxon>Gunneridae</taxon>
        <taxon>Pentapetalae</taxon>
        <taxon>rosids</taxon>
        <taxon>fabids</taxon>
        <taxon>Fabales</taxon>
        <taxon>Fabaceae</taxon>
        <taxon>Papilionoideae</taxon>
        <taxon>50 kb inversion clade</taxon>
        <taxon>NPAAA clade</taxon>
        <taxon>indigoferoid/millettioid clade</taxon>
        <taxon>Phaseoleae</taxon>
        <taxon>Mucuna</taxon>
    </lineage>
</organism>
<feature type="non-terminal residue" evidence="2">
    <location>
        <position position="1"/>
    </location>
</feature>
<name>A0A371GVI2_MUCPR</name>
<protein>
    <recommendedName>
        <fullName evidence="4">Integrase catalytic domain-containing protein</fullName>
    </recommendedName>
</protein>
<dbReference type="SUPFAM" id="SSF53098">
    <property type="entry name" value="Ribonuclease H-like"/>
    <property type="match status" value="1"/>
</dbReference>
<comment type="caution">
    <text evidence="2">The sequence shown here is derived from an EMBL/GenBank/DDBJ whole genome shotgun (WGS) entry which is preliminary data.</text>
</comment>
<dbReference type="InterPro" id="IPR036397">
    <property type="entry name" value="RNaseH_sf"/>
</dbReference>
<evidence type="ECO:0008006" key="4">
    <source>
        <dbReference type="Google" id="ProtNLM"/>
    </source>
</evidence>
<dbReference type="PANTHER" id="PTHR42648:SF26">
    <property type="entry name" value="INTEGRASE CATALYTIC DOMAIN-CONTAINING PROTEIN"/>
    <property type="match status" value="1"/>
</dbReference>
<keyword evidence="1" id="KW-0732">Signal</keyword>
<dbReference type="EMBL" id="QJKJ01004375">
    <property type="protein sequence ID" value="RDX94433.1"/>
    <property type="molecule type" value="Genomic_DNA"/>
</dbReference>
<dbReference type="Proteomes" id="UP000257109">
    <property type="component" value="Unassembled WGS sequence"/>
</dbReference>
<dbReference type="GO" id="GO:0003676">
    <property type="term" value="F:nucleic acid binding"/>
    <property type="evidence" value="ECO:0007669"/>
    <property type="project" value="InterPro"/>
</dbReference>
<proteinExistence type="predicted"/>
<dbReference type="PANTHER" id="PTHR42648">
    <property type="entry name" value="TRANSPOSASE, PUTATIVE-RELATED"/>
    <property type="match status" value="1"/>
</dbReference>
<evidence type="ECO:0000313" key="3">
    <source>
        <dbReference type="Proteomes" id="UP000257109"/>
    </source>
</evidence>